<dbReference type="Pfam" id="PF07841">
    <property type="entry name" value="DM4_12"/>
    <property type="match status" value="1"/>
</dbReference>
<protein>
    <submittedName>
        <fullName evidence="1">Uncharacterized protein</fullName>
    </submittedName>
</protein>
<accession>A0A8K0D2W6</accession>
<dbReference type="Proteomes" id="UP000801492">
    <property type="component" value="Unassembled WGS sequence"/>
</dbReference>
<name>A0A8K0D2W6_IGNLU</name>
<keyword evidence="2" id="KW-1185">Reference proteome</keyword>
<dbReference type="SMART" id="SM00718">
    <property type="entry name" value="DM4_12"/>
    <property type="match status" value="1"/>
</dbReference>
<evidence type="ECO:0000313" key="1">
    <source>
        <dbReference type="EMBL" id="KAF2895997.1"/>
    </source>
</evidence>
<feature type="non-terminal residue" evidence="1">
    <location>
        <position position="1"/>
    </location>
</feature>
<reference evidence="1" key="1">
    <citation type="submission" date="2019-08" db="EMBL/GenBank/DDBJ databases">
        <title>The genome of the North American firefly Photinus pyralis.</title>
        <authorList>
            <consortium name="Photinus pyralis genome working group"/>
            <person name="Fallon T.R."/>
            <person name="Sander Lower S.E."/>
            <person name="Weng J.-K."/>
        </authorList>
    </citation>
    <scope>NUCLEOTIDE SEQUENCE</scope>
    <source>
        <strain evidence="1">TRF0915ILg1</strain>
        <tissue evidence="1">Whole body</tissue>
    </source>
</reference>
<dbReference type="PANTHER" id="PTHR21398">
    <property type="entry name" value="AGAP007094-PA"/>
    <property type="match status" value="1"/>
</dbReference>
<evidence type="ECO:0000313" key="2">
    <source>
        <dbReference type="Proteomes" id="UP000801492"/>
    </source>
</evidence>
<organism evidence="1 2">
    <name type="scientific">Ignelater luminosus</name>
    <name type="common">Cucubano</name>
    <name type="synonym">Pyrophorus luminosus</name>
    <dbReference type="NCBI Taxonomy" id="2038154"/>
    <lineage>
        <taxon>Eukaryota</taxon>
        <taxon>Metazoa</taxon>
        <taxon>Ecdysozoa</taxon>
        <taxon>Arthropoda</taxon>
        <taxon>Hexapoda</taxon>
        <taxon>Insecta</taxon>
        <taxon>Pterygota</taxon>
        <taxon>Neoptera</taxon>
        <taxon>Endopterygota</taxon>
        <taxon>Coleoptera</taxon>
        <taxon>Polyphaga</taxon>
        <taxon>Elateriformia</taxon>
        <taxon>Elateroidea</taxon>
        <taxon>Elateridae</taxon>
        <taxon>Agrypninae</taxon>
        <taxon>Pyrophorini</taxon>
        <taxon>Ignelater</taxon>
    </lineage>
</organism>
<dbReference type="OrthoDB" id="8185446at2759"/>
<dbReference type="EMBL" id="VTPC01005446">
    <property type="protein sequence ID" value="KAF2895997.1"/>
    <property type="molecule type" value="Genomic_DNA"/>
</dbReference>
<dbReference type="PANTHER" id="PTHR21398:SF7">
    <property type="entry name" value="LP19941P"/>
    <property type="match status" value="1"/>
</dbReference>
<dbReference type="AlphaFoldDB" id="A0A8K0D2W6"/>
<dbReference type="InterPro" id="IPR006631">
    <property type="entry name" value="DM4_12"/>
</dbReference>
<sequence length="160" mass="18948">VAICMTVQTTLPEQFFSEAINWGIAYDLPNESSTIREILQPKHIMRRRNRRDLYQKMEVIMDSMGFDGRSCILRALCETSRRFFSRSNSLLEELVRIVFDFPLQRIMNWEPEEHRLYHWAYRIGKEQSNQDCSEMFSGCSFSLVDMALGEYSNYVQEGYT</sequence>
<comment type="caution">
    <text evidence="1">The sequence shown here is derived from an EMBL/GenBank/DDBJ whole genome shotgun (WGS) entry which is preliminary data.</text>
</comment>
<gene>
    <name evidence="1" type="ORF">ILUMI_10183</name>
</gene>
<proteinExistence type="predicted"/>